<dbReference type="EMBL" id="JALJOV010000053">
    <property type="protein sequence ID" value="KAK9867969.1"/>
    <property type="molecule type" value="Genomic_DNA"/>
</dbReference>
<proteinExistence type="predicted"/>
<comment type="caution">
    <text evidence="1">The sequence shown here is derived from an EMBL/GenBank/DDBJ whole genome shotgun (WGS) entry which is preliminary data.</text>
</comment>
<accession>A0AAW1TG98</accession>
<dbReference type="Proteomes" id="UP001485043">
    <property type="component" value="Unassembled WGS sequence"/>
</dbReference>
<reference evidence="1 2" key="1">
    <citation type="journal article" date="2024" name="Nat. Commun.">
        <title>Phylogenomics reveals the evolutionary origins of lichenization in chlorophyte algae.</title>
        <authorList>
            <person name="Puginier C."/>
            <person name="Libourel C."/>
            <person name="Otte J."/>
            <person name="Skaloud P."/>
            <person name="Haon M."/>
            <person name="Grisel S."/>
            <person name="Petersen M."/>
            <person name="Berrin J.G."/>
            <person name="Delaux P.M."/>
            <person name="Dal Grande F."/>
            <person name="Keller J."/>
        </authorList>
    </citation>
    <scope>NUCLEOTIDE SEQUENCE [LARGE SCALE GENOMIC DNA]</scope>
    <source>
        <strain evidence="1 2">SAG 2523</strain>
    </source>
</reference>
<evidence type="ECO:0000313" key="1">
    <source>
        <dbReference type="EMBL" id="KAK9867969.1"/>
    </source>
</evidence>
<evidence type="ECO:0000313" key="2">
    <source>
        <dbReference type="Proteomes" id="UP001485043"/>
    </source>
</evidence>
<organism evidence="1 2">
    <name type="scientific">Apatococcus fuscideae</name>
    <dbReference type="NCBI Taxonomy" id="2026836"/>
    <lineage>
        <taxon>Eukaryota</taxon>
        <taxon>Viridiplantae</taxon>
        <taxon>Chlorophyta</taxon>
        <taxon>core chlorophytes</taxon>
        <taxon>Trebouxiophyceae</taxon>
        <taxon>Chlorellales</taxon>
        <taxon>Chlorellaceae</taxon>
        <taxon>Apatococcus</taxon>
    </lineage>
</organism>
<sequence length="86" mass="9526">MQLQVGRLCHNGTWVSFAPFNTVAQGITKKSSLANLCEQLEDFCDFLVQTGQPPNFQAVSWAEALQEYSFRETVQLNVPMTSNVGG</sequence>
<dbReference type="AlphaFoldDB" id="A0AAW1TG98"/>
<keyword evidence="2" id="KW-1185">Reference proteome</keyword>
<protein>
    <submittedName>
        <fullName evidence="1">Uncharacterized protein</fullName>
    </submittedName>
</protein>
<name>A0AAW1TG98_9CHLO</name>
<gene>
    <name evidence="1" type="ORF">WJX84_010243</name>
</gene>